<protein>
    <submittedName>
        <fullName evidence="2">Uncharacterized protein</fullName>
    </submittedName>
</protein>
<gene>
    <name evidence="2" type="ORF">EC844_10842</name>
</gene>
<feature type="chain" id="PRO_5020856150" evidence="1">
    <location>
        <begin position="25"/>
        <end position="292"/>
    </location>
</feature>
<reference evidence="2 3" key="1">
    <citation type="submission" date="2019-03" db="EMBL/GenBank/DDBJ databases">
        <title>Genomic analyses of the natural microbiome of Caenorhabditis elegans.</title>
        <authorList>
            <person name="Samuel B."/>
        </authorList>
    </citation>
    <scope>NUCLEOTIDE SEQUENCE [LARGE SCALE GENOMIC DNA]</scope>
    <source>
        <strain evidence="2 3">JUb89</strain>
    </source>
</reference>
<evidence type="ECO:0000313" key="2">
    <source>
        <dbReference type="EMBL" id="TCM67528.1"/>
    </source>
</evidence>
<evidence type="ECO:0000313" key="3">
    <source>
        <dbReference type="Proteomes" id="UP000294963"/>
    </source>
</evidence>
<dbReference type="AlphaFoldDB" id="A0A4V2R186"/>
<name>A0A4V2R186_ACICA</name>
<dbReference type="Proteomes" id="UP000294963">
    <property type="component" value="Unassembled WGS sequence"/>
</dbReference>
<dbReference type="EMBL" id="SLVJ01000008">
    <property type="protein sequence ID" value="TCM67528.1"/>
    <property type="molecule type" value="Genomic_DNA"/>
</dbReference>
<keyword evidence="1" id="KW-0732">Signal</keyword>
<evidence type="ECO:0000256" key="1">
    <source>
        <dbReference type="SAM" id="SignalP"/>
    </source>
</evidence>
<accession>A0A4V2R186</accession>
<feature type="signal peptide" evidence="1">
    <location>
        <begin position="1"/>
        <end position="24"/>
    </location>
</feature>
<sequence length="292" mass="32541">MKLKFKISAMSLIVGLFTTQSLIANPTTVENSAKAQNLSQQALSTEIYPQQSGEGGVIFNKYVYKNKDNEIFINTDNEDYQNSVVSYNNKKYSLKNIYVPSGERPDPSDGKFYTGEPSRISQVFLLNNNELLIILSASRALYGMNFNTSFDMAVISIKNDGTAKLKGELQGLTLDSQAFSVTASGLELMQFSAGSDPDGNDISKARRLSTTYSNGNLTSKVVPYTKAYEKKVKQSICKMYLAHEFNNVKYNQEESIVGFVWSNIPELTPKDSALLKSNTEQGLEILDRKYCH</sequence>
<organism evidence="2 3">
    <name type="scientific">Acinetobacter calcoaceticus</name>
    <dbReference type="NCBI Taxonomy" id="471"/>
    <lineage>
        <taxon>Bacteria</taxon>
        <taxon>Pseudomonadati</taxon>
        <taxon>Pseudomonadota</taxon>
        <taxon>Gammaproteobacteria</taxon>
        <taxon>Moraxellales</taxon>
        <taxon>Moraxellaceae</taxon>
        <taxon>Acinetobacter</taxon>
        <taxon>Acinetobacter calcoaceticus/baumannii complex</taxon>
    </lineage>
</organism>
<comment type="caution">
    <text evidence="2">The sequence shown here is derived from an EMBL/GenBank/DDBJ whole genome shotgun (WGS) entry which is preliminary data.</text>
</comment>
<keyword evidence="3" id="KW-1185">Reference proteome</keyword>
<proteinExistence type="predicted"/>